<reference evidence="11 12" key="1">
    <citation type="submission" date="2020-08" db="EMBL/GenBank/DDBJ databases">
        <title>Genome public.</title>
        <authorList>
            <person name="Liu C."/>
            <person name="Sun Q."/>
        </authorList>
    </citation>
    <scope>NUCLEOTIDE SEQUENCE [LARGE SCALE GENOMIC DNA]</scope>
    <source>
        <strain evidence="11 12">NSJ-37</strain>
    </source>
</reference>
<dbReference type="PANTHER" id="PTHR30065:SF1">
    <property type="entry name" value="SURFACE PRESENTATION OF ANTIGENS PROTEIN SPAR"/>
    <property type="match status" value="1"/>
</dbReference>
<dbReference type="InterPro" id="IPR002010">
    <property type="entry name" value="T3SS_IM_R"/>
</dbReference>
<evidence type="ECO:0000256" key="5">
    <source>
        <dbReference type="ARBA" id="ARBA00022692"/>
    </source>
</evidence>
<feature type="transmembrane region" description="Helical" evidence="10">
    <location>
        <begin position="7"/>
        <end position="28"/>
    </location>
</feature>
<accession>A0ABR7N357</accession>
<dbReference type="Proteomes" id="UP000606193">
    <property type="component" value="Unassembled WGS sequence"/>
</dbReference>
<dbReference type="PRINTS" id="PR00953">
    <property type="entry name" value="TYPE3IMRPROT"/>
</dbReference>
<feature type="transmembrane region" description="Helical" evidence="10">
    <location>
        <begin position="175"/>
        <end position="197"/>
    </location>
</feature>
<keyword evidence="5 10" id="KW-0812">Transmembrane</keyword>
<dbReference type="Pfam" id="PF01311">
    <property type="entry name" value="Bac_export_1"/>
    <property type="match status" value="1"/>
</dbReference>
<keyword evidence="11" id="KW-0282">Flagellum</keyword>
<evidence type="ECO:0000313" key="11">
    <source>
        <dbReference type="EMBL" id="MBC8563058.1"/>
    </source>
</evidence>
<comment type="function">
    <text evidence="1 10">Role in flagellar biosynthesis.</text>
</comment>
<keyword evidence="11" id="KW-0969">Cilium</keyword>
<feature type="transmembrane region" description="Helical" evidence="10">
    <location>
        <begin position="209"/>
        <end position="232"/>
    </location>
</feature>
<evidence type="ECO:0000256" key="3">
    <source>
        <dbReference type="ARBA" id="ARBA00021717"/>
    </source>
</evidence>
<dbReference type="RefSeq" id="WP_249298246.1">
    <property type="nucleotide sequence ID" value="NZ_JACRSX010000015.1"/>
</dbReference>
<keyword evidence="11" id="KW-0966">Cell projection</keyword>
<evidence type="ECO:0000256" key="1">
    <source>
        <dbReference type="ARBA" id="ARBA00002578"/>
    </source>
</evidence>
<evidence type="ECO:0000256" key="10">
    <source>
        <dbReference type="RuleBase" id="RU362071"/>
    </source>
</evidence>
<feature type="transmembrane region" description="Helical" evidence="10">
    <location>
        <begin position="40"/>
        <end position="60"/>
    </location>
</feature>
<name>A0ABR7N357_9FIRM</name>
<evidence type="ECO:0000256" key="4">
    <source>
        <dbReference type="ARBA" id="ARBA00022475"/>
    </source>
</evidence>
<gene>
    <name evidence="11" type="primary">fliR</name>
    <name evidence="11" type="ORF">H8704_10540</name>
</gene>
<evidence type="ECO:0000256" key="9">
    <source>
        <dbReference type="NCBIfam" id="TIGR01400"/>
    </source>
</evidence>
<evidence type="ECO:0000313" key="12">
    <source>
        <dbReference type="Proteomes" id="UP000606193"/>
    </source>
</evidence>
<keyword evidence="7 10" id="KW-0472">Membrane</keyword>
<evidence type="ECO:0000256" key="8">
    <source>
        <dbReference type="ARBA" id="ARBA00023143"/>
    </source>
</evidence>
<comment type="caution">
    <text evidence="11">The sequence shown here is derived from an EMBL/GenBank/DDBJ whole genome shotgun (WGS) entry which is preliminary data.</text>
</comment>
<keyword evidence="4 10" id="KW-1003">Cell membrane</keyword>
<keyword evidence="6 10" id="KW-1133">Transmembrane helix</keyword>
<feature type="transmembrane region" description="Helical" evidence="10">
    <location>
        <begin position="124"/>
        <end position="143"/>
    </location>
</feature>
<feature type="transmembrane region" description="Helical" evidence="10">
    <location>
        <begin position="66"/>
        <end position="91"/>
    </location>
</feature>
<evidence type="ECO:0000256" key="2">
    <source>
        <dbReference type="ARBA" id="ARBA00009772"/>
    </source>
</evidence>
<evidence type="ECO:0000256" key="6">
    <source>
        <dbReference type="ARBA" id="ARBA00022989"/>
    </source>
</evidence>
<organism evidence="11 12">
    <name type="scientific">Jutongia huaianensis</name>
    <dbReference type="NCBI Taxonomy" id="2763668"/>
    <lineage>
        <taxon>Bacteria</taxon>
        <taxon>Bacillati</taxon>
        <taxon>Bacillota</taxon>
        <taxon>Clostridia</taxon>
        <taxon>Lachnospirales</taxon>
        <taxon>Lachnospiraceae</taxon>
        <taxon>Jutongia</taxon>
    </lineage>
</organism>
<sequence length="255" mass="28623">MQFTIEYLEYILLVFIRIASMMVTAPFFNSKNFPRLTKMGLSFFFSLVAANMLDFTSLSYQGVVGYATLVLQEGITGAIIGLASGFCLYILNFSGNMFDMEIGFSMAMEFDPATNVQSTITSGLFSQLFLALFVVSDMHYFVIDAIYDSYKLIPIGGANLKGDFLSVMATYITDYFVIGFRIILPIFSCILIVNVVLGILAKVAPQMNMFVIGMQLKVFIGLFLLFLLMGYLPNIVDFMFVEMQKLTKLFIEQMA</sequence>
<proteinExistence type="inferred from homology"/>
<protein>
    <recommendedName>
        <fullName evidence="3 9">Flagellar biosynthetic protein FliR</fullName>
    </recommendedName>
</protein>
<comment type="subcellular location">
    <subcellularLocation>
        <location evidence="10">Cell membrane</location>
        <topology evidence="10">Multi-pass membrane protein</topology>
    </subcellularLocation>
    <subcellularLocation>
        <location evidence="10">Bacterial flagellum basal body</location>
    </subcellularLocation>
</comment>
<dbReference type="EMBL" id="JACRSX010000015">
    <property type="protein sequence ID" value="MBC8563058.1"/>
    <property type="molecule type" value="Genomic_DNA"/>
</dbReference>
<dbReference type="NCBIfam" id="TIGR01400">
    <property type="entry name" value="fliR"/>
    <property type="match status" value="1"/>
</dbReference>
<dbReference type="PANTHER" id="PTHR30065">
    <property type="entry name" value="FLAGELLAR BIOSYNTHETIC PROTEIN FLIR"/>
    <property type="match status" value="1"/>
</dbReference>
<keyword evidence="12" id="KW-1185">Reference proteome</keyword>
<keyword evidence="8 10" id="KW-0975">Bacterial flagellum</keyword>
<dbReference type="InterPro" id="IPR006303">
    <property type="entry name" value="FliR"/>
</dbReference>
<evidence type="ECO:0000256" key="7">
    <source>
        <dbReference type="ARBA" id="ARBA00023136"/>
    </source>
</evidence>
<comment type="similarity">
    <text evidence="2 10">Belongs to the FliR/MopE/SpaR family.</text>
</comment>